<proteinExistence type="predicted"/>
<evidence type="ECO:0000313" key="1">
    <source>
        <dbReference type="EMBL" id="MPC86434.1"/>
    </source>
</evidence>
<keyword evidence="2" id="KW-1185">Reference proteome</keyword>
<dbReference type="Proteomes" id="UP000324222">
    <property type="component" value="Unassembled WGS sequence"/>
</dbReference>
<sequence length="58" mass="6474">MTLLHSSHAIKGGRLFPDTTDAAFPLRTAEHSPTRHHASCEYLSLSLSGKYRVSPWHT</sequence>
<organism evidence="1 2">
    <name type="scientific">Portunus trituberculatus</name>
    <name type="common">Swimming crab</name>
    <name type="synonym">Neptunus trituberculatus</name>
    <dbReference type="NCBI Taxonomy" id="210409"/>
    <lineage>
        <taxon>Eukaryota</taxon>
        <taxon>Metazoa</taxon>
        <taxon>Ecdysozoa</taxon>
        <taxon>Arthropoda</taxon>
        <taxon>Crustacea</taxon>
        <taxon>Multicrustacea</taxon>
        <taxon>Malacostraca</taxon>
        <taxon>Eumalacostraca</taxon>
        <taxon>Eucarida</taxon>
        <taxon>Decapoda</taxon>
        <taxon>Pleocyemata</taxon>
        <taxon>Brachyura</taxon>
        <taxon>Eubrachyura</taxon>
        <taxon>Portunoidea</taxon>
        <taxon>Portunidae</taxon>
        <taxon>Portuninae</taxon>
        <taxon>Portunus</taxon>
    </lineage>
</organism>
<protein>
    <submittedName>
        <fullName evidence="1">Uncharacterized protein</fullName>
    </submittedName>
</protein>
<dbReference type="EMBL" id="VSRR010071432">
    <property type="protein sequence ID" value="MPC86434.1"/>
    <property type="molecule type" value="Genomic_DNA"/>
</dbReference>
<accession>A0A5B7J1T9</accession>
<dbReference type="AlphaFoldDB" id="A0A5B7J1T9"/>
<evidence type="ECO:0000313" key="2">
    <source>
        <dbReference type="Proteomes" id="UP000324222"/>
    </source>
</evidence>
<comment type="caution">
    <text evidence="1">The sequence shown here is derived from an EMBL/GenBank/DDBJ whole genome shotgun (WGS) entry which is preliminary data.</text>
</comment>
<name>A0A5B7J1T9_PORTR</name>
<reference evidence="1 2" key="1">
    <citation type="submission" date="2019-05" db="EMBL/GenBank/DDBJ databases">
        <title>Another draft genome of Portunus trituberculatus and its Hox gene families provides insights of decapod evolution.</title>
        <authorList>
            <person name="Jeong J.-H."/>
            <person name="Song I."/>
            <person name="Kim S."/>
            <person name="Choi T."/>
            <person name="Kim D."/>
            <person name="Ryu S."/>
            <person name="Kim W."/>
        </authorList>
    </citation>
    <scope>NUCLEOTIDE SEQUENCE [LARGE SCALE GENOMIC DNA]</scope>
    <source>
        <tissue evidence="1">Muscle</tissue>
    </source>
</reference>
<gene>
    <name evidence="1" type="ORF">E2C01_081262</name>
</gene>